<dbReference type="PATRIC" id="fig|930169.3.peg.2076"/>
<proteinExistence type="inferred from homology"/>
<evidence type="ECO:0000259" key="3">
    <source>
        <dbReference type="Pfam" id="PF04717"/>
    </source>
</evidence>
<dbReference type="Gene3D" id="2.40.50.230">
    <property type="entry name" value="Gp5 N-terminal domain"/>
    <property type="match status" value="1"/>
</dbReference>
<dbReference type="NCBIfam" id="TIGR03361">
    <property type="entry name" value="VI_Rhs_Vgr"/>
    <property type="match status" value="1"/>
</dbReference>
<dbReference type="InterPro" id="IPR028244">
    <property type="entry name" value="T6SS_Rhs_Vgr_dom"/>
</dbReference>
<dbReference type="Proteomes" id="UP000006286">
    <property type="component" value="Chromosome"/>
</dbReference>
<dbReference type="Pfam" id="PF05954">
    <property type="entry name" value="Phage_GPD"/>
    <property type="match status" value="1"/>
</dbReference>
<reference evidence="6 7" key="1">
    <citation type="journal article" date="2012" name="J. Bacteriol.">
        <title>Complete genome sequence of Alcanivorax dieselolei type strain B5.</title>
        <authorList>
            <person name="Lai Q."/>
            <person name="Li W."/>
            <person name="Shao Z."/>
        </authorList>
    </citation>
    <scope>NUCLEOTIDE SEQUENCE [LARGE SCALE GENOMIC DNA]</scope>
    <source>
        <strain evidence="7">DSM 16502 / CGMCC 1.3690 / B-5</strain>
    </source>
</reference>
<dbReference type="HOGENOM" id="CLU_004121_1_6_6"/>
<dbReference type="SUPFAM" id="SSF69279">
    <property type="entry name" value="Phage tail proteins"/>
    <property type="match status" value="2"/>
</dbReference>
<protein>
    <submittedName>
        <fullName evidence="6">Rhs element Vgr protein</fullName>
    </submittedName>
</protein>
<dbReference type="SUPFAM" id="SSF69255">
    <property type="entry name" value="gp5 N-terminal domain-like"/>
    <property type="match status" value="1"/>
</dbReference>
<dbReference type="EMBL" id="CP003466">
    <property type="protein sequence ID" value="AFT70375.1"/>
    <property type="molecule type" value="Genomic_DNA"/>
</dbReference>
<dbReference type="eggNOG" id="COG4253">
    <property type="taxonomic scope" value="Bacteria"/>
</dbReference>
<dbReference type="Pfam" id="PF10106">
    <property type="entry name" value="DUF2345"/>
    <property type="match status" value="1"/>
</dbReference>
<sequence>MTDPFSLGRDILAALATPLQNQRLIEVDAAAEGLVVERFRGREEVCGEYTFTIDCFITGSDRRDEDIGDVLNGQPMTLSLRCPDGGWRRWHGVCVDSYQYRDMDGLPRCELVLGSWSFWLEERLNSEIFPQCSAQDVIERIIGEYPEAAVRFDLMAPLPQRPMITQYRENQWAFCQRLMTEYGLAWRFEHRQDGQEDAKDGGPPVTLVVFDQHACLPEGPSLDFHNDRSEESRPSVTRFTDGSRLTPNAVQVASWHSSKVRTVTGRAEATDPDGLPVREIYWHRQDARFDSAEQAERTAGHHLDALRVLQRVHRGESRVRTLATGEAFTLSGHPRCDEGPYVALVLEHAAVNNLGHAGEQLGDDTLKAGQYRNAFLAIPATTPIAPVPRPKPEVGGPLLARVVGHPGDAVTSSRDHQVRIQYTWQRGDAPNPGGLNDAGAPQSGHAPGDASSGIWVPVAEALAGPNWGANFLPRIDSEVLVEFRQGDIDQPVVIGQLYNGEVKPPFGVAREDGTNHAGTVSGLQTREHDGQGDHSPTLQRLLLDDTPKQVSVRLETSLARSGLGLGYLVDYSVTPGPTRRGALRGQGWELATQAWTTVRAGRGLLISASAKAKGQGTQMEMNEAVAQLKGAERTAQALHDAATAAGAPGLAGNAAQTAFREALDPQVDGRYTAPVAGQSPFKPRPGSREDSDQPVETFADPKLVLESPDHIVLNSDKSAAAMAGEHLHITTQSDGHISAGDNLALASGGSAGLYSHKGPLKIISENGPVSLQANGGPLELLADQAITATSSEGKVSVLAKEKITLQSGQTEIVLDGANIFFRCPGTFTIKGSIKSLEPGQAGSVSIPALPSAKSDLPTHEAVDWIALDYRDPDTGVGIAQADYDILFQDGSTVSGQLDANGEGRHERVDNKPVENVVYKPRTPETDQPLASLFDLQIPDAGDNHA</sequence>
<dbReference type="Gene3D" id="3.55.50.10">
    <property type="entry name" value="Baseplate protein-like domains"/>
    <property type="match status" value="1"/>
</dbReference>
<dbReference type="InterPro" id="IPR037026">
    <property type="entry name" value="Vgr_OB-fold_dom_sf"/>
</dbReference>
<name>K0CD77_ALCDB</name>
<organism evidence="6 7">
    <name type="scientific">Alcanivorax dieselolei (strain DSM 16502 / CGMCC 1.3690 / MCCC 1A00001 / B-5)</name>
    <name type="common">Alloalcanivorax dieselolei</name>
    <dbReference type="NCBI Taxonomy" id="930169"/>
    <lineage>
        <taxon>Bacteria</taxon>
        <taxon>Pseudomonadati</taxon>
        <taxon>Pseudomonadota</taxon>
        <taxon>Gammaproteobacteria</taxon>
        <taxon>Oceanospirillales</taxon>
        <taxon>Alcanivoracaceae</taxon>
        <taxon>Alloalcanivorax</taxon>
    </lineage>
</organism>
<accession>K0CD77</accession>
<dbReference type="InterPro" id="IPR017847">
    <property type="entry name" value="T6SS_RhsGE_Vgr_subset"/>
</dbReference>
<dbReference type="InterPro" id="IPR018769">
    <property type="entry name" value="VgrG2_DUF2345"/>
</dbReference>
<dbReference type="Pfam" id="PF13296">
    <property type="entry name" value="T6SS_Vgr"/>
    <property type="match status" value="1"/>
</dbReference>
<dbReference type="NCBIfam" id="TIGR01646">
    <property type="entry name" value="vgr_GE"/>
    <property type="match status" value="1"/>
</dbReference>
<feature type="compositionally biased region" description="Basic and acidic residues" evidence="2">
    <location>
        <begin position="224"/>
        <end position="233"/>
    </location>
</feature>
<dbReference type="InterPro" id="IPR006533">
    <property type="entry name" value="T6SS_Vgr_RhsGE"/>
</dbReference>
<keyword evidence="7" id="KW-1185">Reference proteome</keyword>
<dbReference type="Pfam" id="PF04717">
    <property type="entry name" value="Phage_base_V"/>
    <property type="match status" value="1"/>
</dbReference>
<evidence type="ECO:0000313" key="7">
    <source>
        <dbReference type="Proteomes" id="UP000006286"/>
    </source>
</evidence>
<evidence type="ECO:0000313" key="6">
    <source>
        <dbReference type="EMBL" id="AFT70375.1"/>
    </source>
</evidence>
<evidence type="ECO:0000259" key="5">
    <source>
        <dbReference type="Pfam" id="PF13296"/>
    </source>
</evidence>
<dbReference type="eggNOG" id="COG3501">
    <property type="taxonomic scope" value="Bacteria"/>
</dbReference>
<dbReference type="RefSeq" id="WP_014994446.1">
    <property type="nucleotide sequence ID" value="NC_018691.1"/>
</dbReference>
<feature type="region of interest" description="Disordered" evidence="2">
    <location>
        <begin position="919"/>
        <end position="945"/>
    </location>
</feature>
<feature type="region of interest" description="Disordered" evidence="2">
    <location>
        <begin position="425"/>
        <end position="451"/>
    </location>
</feature>
<dbReference type="STRING" id="930169.B5T_02101"/>
<feature type="domain" description="Putative type VI secretion system Rhs element associated Vgr" evidence="5">
    <location>
        <begin position="537"/>
        <end position="642"/>
    </location>
</feature>
<evidence type="ECO:0000259" key="4">
    <source>
        <dbReference type="Pfam" id="PF10106"/>
    </source>
</evidence>
<dbReference type="InterPro" id="IPR006531">
    <property type="entry name" value="Gp5/Vgr_OB"/>
</dbReference>
<feature type="region of interest" description="Disordered" evidence="2">
    <location>
        <begin position="219"/>
        <end position="242"/>
    </location>
</feature>
<feature type="domain" description="DUF2345" evidence="4">
    <location>
        <begin position="691"/>
        <end position="837"/>
    </location>
</feature>
<feature type="region of interest" description="Disordered" evidence="2">
    <location>
        <begin position="670"/>
        <end position="694"/>
    </location>
</feature>
<feature type="domain" description="Gp5/Type VI secretion system Vgr protein OB-fold" evidence="3">
    <location>
        <begin position="449"/>
        <end position="498"/>
    </location>
</feature>
<dbReference type="KEGG" id="adi:B5T_02101"/>
<dbReference type="Gene3D" id="4.10.220.110">
    <property type="match status" value="1"/>
</dbReference>
<dbReference type="AlphaFoldDB" id="K0CD77"/>
<evidence type="ECO:0000256" key="2">
    <source>
        <dbReference type="SAM" id="MobiDB-lite"/>
    </source>
</evidence>
<feature type="region of interest" description="Disordered" evidence="2">
    <location>
        <begin position="507"/>
        <end position="536"/>
    </location>
</feature>
<gene>
    <name evidence="6" type="ordered locus">B5T_02101</name>
</gene>
<evidence type="ECO:0000256" key="1">
    <source>
        <dbReference type="ARBA" id="ARBA00005558"/>
    </source>
</evidence>
<dbReference type="Gene3D" id="2.30.110.50">
    <property type="match status" value="1"/>
</dbReference>
<dbReference type="OrthoDB" id="9762420at2"/>
<comment type="similarity">
    <text evidence="1">Belongs to the VgrG protein family.</text>
</comment>